<dbReference type="InterPro" id="IPR000668">
    <property type="entry name" value="Peptidase_C1A_C"/>
</dbReference>
<evidence type="ECO:0000259" key="8">
    <source>
        <dbReference type="SMART" id="SM00645"/>
    </source>
</evidence>
<dbReference type="Pfam" id="PF08246">
    <property type="entry name" value="Inhibitor_I29"/>
    <property type="match status" value="1"/>
</dbReference>
<dbReference type="PANTHER" id="PTHR12411">
    <property type="entry name" value="CYSTEINE PROTEASE FAMILY C1-RELATED"/>
    <property type="match status" value="1"/>
</dbReference>
<feature type="signal peptide" evidence="7">
    <location>
        <begin position="1"/>
        <end position="24"/>
    </location>
</feature>
<dbReference type="GO" id="GO:0008234">
    <property type="term" value="F:cysteine-type peptidase activity"/>
    <property type="evidence" value="ECO:0007669"/>
    <property type="project" value="UniProtKB-KW"/>
</dbReference>
<evidence type="ECO:0000256" key="4">
    <source>
        <dbReference type="ARBA" id="ARBA00022801"/>
    </source>
</evidence>
<evidence type="ECO:0000256" key="5">
    <source>
        <dbReference type="ARBA" id="ARBA00022807"/>
    </source>
</evidence>
<dbReference type="PROSITE" id="PS00640">
    <property type="entry name" value="THIOL_PROTEASE_ASN"/>
    <property type="match status" value="1"/>
</dbReference>
<dbReference type="EMBL" id="LR746273">
    <property type="protein sequence ID" value="CAA7403738.1"/>
    <property type="molecule type" value="Genomic_DNA"/>
</dbReference>
<name>A0A7I8L350_SPIIN</name>
<proteinExistence type="inferred from homology"/>
<dbReference type="InterPro" id="IPR039417">
    <property type="entry name" value="Peptidase_C1A_papain-like"/>
</dbReference>
<dbReference type="InterPro" id="IPR038765">
    <property type="entry name" value="Papain-like_cys_pep_sf"/>
</dbReference>
<dbReference type="SUPFAM" id="SSF54001">
    <property type="entry name" value="Cysteine proteinases"/>
    <property type="match status" value="1"/>
</dbReference>
<feature type="chain" id="PRO_5029709686" evidence="7">
    <location>
        <begin position="25"/>
        <end position="360"/>
    </location>
</feature>
<evidence type="ECO:0000256" key="7">
    <source>
        <dbReference type="SAM" id="SignalP"/>
    </source>
</evidence>
<dbReference type="CDD" id="cd02248">
    <property type="entry name" value="Peptidase_C1A"/>
    <property type="match status" value="1"/>
</dbReference>
<evidence type="ECO:0000256" key="2">
    <source>
        <dbReference type="ARBA" id="ARBA00022670"/>
    </source>
</evidence>
<protein>
    <submittedName>
        <fullName evidence="10">Uncharacterized protein</fullName>
    </submittedName>
</protein>
<dbReference type="InterPro" id="IPR000169">
    <property type="entry name" value="Pept_cys_AS"/>
</dbReference>
<dbReference type="Gene3D" id="3.90.70.10">
    <property type="entry name" value="Cysteine proteinases"/>
    <property type="match status" value="1"/>
</dbReference>
<keyword evidence="5" id="KW-0788">Thiol protease</keyword>
<keyword evidence="2" id="KW-0645">Protease</keyword>
<gene>
    <name evidence="10" type="ORF">SI8410_10014416</name>
</gene>
<accession>A0A7I8L350</accession>
<reference evidence="10" key="1">
    <citation type="submission" date="2020-02" db="EMBL/GenBank/DDBJ databases">
        <authorList>
            <person name="Scholz U."/>
            <person name="Mascher M."/>
            <person name="Fiebig A."/>
        </authorList>
    </citation>
    <scope>NUCLEOTIDE SEQUENCE</scope>
</reference>
<evidence type="ECO:0000256" key="6">
    <source>
        <dbReference type="ARBA" id="ARBA00023157"/>
    </source>
</evidence>
<dbReference type="SMART" id="SM00645">
    <property type="entry name" value="Pept_C1"/>
    <property type="match status" value="1"/>
</dbReference>
<evidence type="ECO:0000313" key="11">
    <source>
        <dbReference type="Proteomes" id="UP000663760"/>
    </source>
</evidence>
<dbReference type="InterPro" id="IPR025661">
    <property type="entry name" value="Pept_asp_AS"/>
</dbReference>
<dbReference type="Proteomes" id="UP000663760">
    <property type="component" value="Chromosome 10"/>
</dbReference>
<evidence type="ECO:0000256" key="1">
    <source>
        <dbReference type="ARBA" id="ARBA00008455"/>
    </source>
</evidence>
<evidence type="ECO:0000313" key="10">
    <source>
        <dbReference type="EMBL" id="CAA7403738.1"/>
    </source>
</evidence>
<dbReference type="PRINTS" id="PR00705">
    <property type="entry name" value="PAPAIN"/>
</dbReference>
<dbReference type="PROSITE" id="PS00639">
    <property type="entry name" value="THIOL_PROTEASE_HIS"/>
    <property type="match status" value="1"/>
</dbReference>
<keyword evidence="4" id="KW-0378">Hydrolase</keyword>
<evidence type="ECO:0000259" key="9">
    <source>
        <dbReference type="SMART" id="SM00848"/>
    </source>
</evidence>
<dbReference type="OrthoDB" id="10253408at2759"/>
<dbReference type="InterPro" id="IPR013201">
    <property type="entry name" value="Prot_inhib_I29"/>
</dbReference>
<sequence length="360" mass="40371">MCLWRPKIVVALLSSWAFISLTWASFVIEDYEGPRIGLETLRSEEEISWLYDEWLMTVDRTYEEPGERQRRFEIFKDNLLFIDEHNHPKNNHTYTIGLNELADLSYEEYQAKYLIPSIGENPLFSSGRGDELATEEHGDGDLEQVPDFKDWRIDGSVSAVVNQGSCGSCWAWAAAAAVEGLHHIRTGQMIRVSAQQLVDCDSRSSGCEGGSQSRAISYIQQNGGVDSAENYPYTGKKGVCRTNSAKLVSVNGWKKVPEIYSEMKLKQVVAAQPVAVATDALNRIFHLYKGGVFNDKCNTTVNHAMTIVGYGVENGQDYWLVKNSWGFNWGENGYVKMARNVNQIYGLCGISSVAVYPVKF</sequence>
<dbReference type="Pfam" id="PF00112">
    <property type="entry name" value="Peptidase_C1"/>
    <property type="match status" value="1"/>
</dbReference>
<dbReference type="SMART" id="SM00848">
    <property type="entry name" value="Inhibitor_I29"/>
    <property type="match status" value="1"/>
</dbReference>
<dbReference type="GO" id="GO:0006508">
    <property type="term" value="P:proteolysis"/>
    <property type="evidence" value="ECO:0007669"/>
    <property type="project" value="UniProtKB-KW"/>
</dbReference>
<feature type="domain" description="Peptidase C1A papain C-terminal" evidence="8">
    <location>
        <begin position="145"/>
        <end position="358"/>
    </location>
</feature>
<dbReference type="PROSITE" id="PS00139">
    <property type="entry name" value="THIOL_PROTEASE_CYS"/>
    <property type="match status" value="1"/>
</dbReference>
<dbReference type="InterPro" id="IPR013128">
    <property type="entry name" value="Peptidase_C1A"/>
</dbReference>
<keyword evidence="3 7" id="KW-0732">Signal</keyword>
<evidence type="ECO:0000256" key="3">
    <source>
        <dbReference type="ARBA" id="ARBA00022729"/>
    </source>
</evidence>
<dbReference type="InterPro" id="IPR025660">
    <property type="entry name" value="Pept_his_AS"/>
</dbReference>
<feature type="domain" description="Cathepsin propeptide inhibitor" evidence="9">
    <location>
        <begin position="51"/>
        <end position="109"/>
    </location>
</feature>
<dbReference type="AlphaFoldDB" id="A0A7I8L350"/>
<comment type="similarity">
    <text evidence="1">Belongs to the peptidase C1 family.</text>
</comment>
<dbReference type="FunFam" id="3.90.70.10:FF:000067">
    <property type="entry name" value="Senescence-specific cysteine protease"/>
    <property type="match status" value="1"/>
</dbReference>
<keyword evidence="6" id="KW-1015">Disulfide bond</keyword>
<keyword evidence="11" id="KW-1185">Reference proteome</keyword>
<organism evidence="10 11">
    <name type="scientific">Spirodela intermedia</name>
    <name type="common">Intermediate duckweed</name>
    <dbReference type="NCBI Taxonomy" id="51605"/>
    <lineage>
        <taxon>Eukaryota</taxon>
        <taxon>Viridiplantae</taxon>
        <taxon>Streptophyta</taxon>
        <taxon>Embryophyta</taxon>
        <taxon>Tracheophyta</taxon>
        <taxon>Spermatophyta</taxon>
        <taxon>Magnoliopsida</taxon>
        <taxon>Liliopsida</taxon>
        <taxon>Araceae</taxon>
        <taxon>Lemnoideae</taxon>
        <taxon>Spirodela</taxon>
    </lineage>
</organism>